<evidence type="ECO:0000313" key="3">
    <source>
        <dbReference type="EMBL" id="OUP54441.1"/>
    </source>
</evidence>
<dbReference type="SUPFAM" id="SSF81301">
    <property type="entry name" value="Nucleotidyltransferase"/>
    <property type="match status" value="1"/>
</dbReference>
<dbReference type="Gene3D" id="3.30.460.10">
    <property type="entry name" value="Beta Polymerase, domain 2"/>
    <property type="match status" value="1"/>
</dbReference>
<dbReference type="Proteomes" id="UP000195897">
    <property type="component" value="Unassembled WGS sequence"/>
</dbReference>
<dbReference type="Proteomes" id="UP000195326">
    <property type="component" value="Unassembled WGS sequence"/>
</dbReference>
<keyword evidence="2" id="KW-0678">Repressor</keyword>
<reference evidence="3" key="2">
    <citation type="journal article" date="2018" name="BMC Genomics">
        <title>Whole genome sequencing and function prediction of 133 gut anaerobes isolated from chicken caecum in pure cultures.</title>
        <authorList>
            <person name="Medvecky M."/>
            <person name="Cejkova D."/>
            <person name="Polansky O."/>
            <person name="Karasova D."/>
            <person name="Kubasova T."/>
            <person name="Cizek A."/>
            <person name="Rychlik I."/>
        </authorList>
    </citation>
    <scope>NUCLEOTIDE SEQUENCE</scope>
    <source>
        <strain evidence="4">An179</strain>
        <strain evidence="3">An180</strain>
    </source>
</reference>
<dbReference type="AlphaFoldDB" id="A0A1Y4LHU9"/>
<name>A0A1Y4LHU9_9FIRM</name>
<dbReference type="EMBL" id="NFKK01000001">
    <property type="protein sequence ID" value="OUP54441.1"/>
    <property type="molecule type" value="Genomic_DNA"/>
</dbReference>
<comment type="similarity">
    <text evidence="1 2">Belongs to the Iojap/RsfS family.</text>
</comment>
<dbReference type="Pfam" id="PF02410">
    <property type="entry name" value="RsfS"/>
    <property type="match status" value="1"/>
</dbReference>
<keyword evidence="2" id="KW-0810">Translation regulation</keyword>
<dbReference type="GO" id="GO:0090071">
    <property type="term" value="P:negative regulation of ribosome biogenesis"/>
    <property type="evidence" value="ECO:0007669"/>
    <property type="project" value="UniProtKB-UniRule"/>
</dbReference>
<proteinExistence type="inferred from homology"/>
<organism evidence="3 6">
    <name type="scientific">Butyricicoccus pullicaecorum</name>
    <dbReference type="NCBI Taxonomy" id="501571"/>
    <lineage>
        <taxon>Bacteria</taxon>
        <taxon>Bacillati</taxon>
        <taxon>Bacillota</taxon>
        <taxon>Clostridia</taxon>
        <taxon>Eubacteriales</taxon>
        <taxon>Butyricicoccaceae</taxon>
        <taxon>Butyricicoccus</taxon>
    </lineage>
</organism>
<dbReference type="STRING" id="501571.GCA_900143195_00488"/>
<evidence type="ECO:0000313" key="4">
    <source>
        <dbReference type="EMBL" id="OUP60171.1"/>
    </source>
</evidence>
<dbReference type="EMBL" id="NFKL01000003">
    <property type="protein sequence ID" value="OUP60171.1"/>
    <property type="molecule type" value="Genomic_DNA"/>
</dbReference>
<sequence>MNAQETARYICEALLERKGKEIDVLHVEHLTSLTEYFVICTATSTTQVKALADSVEYHLKYDHDITPHHIEGFESSTWILLDYGSVLVHVFVPEARKFYNLENLWKDGTPISLKELGVQDEEVQ</sequence>
<dbReference type="GO" id="GO:0043023">
    <property type="term" value="F:ribosomal large subunit binding"/>
    <property type="evidence" value="ECO:0007669"/>
    <property type="project" value="TreeGrafter"/>
</dbReference>
<protein>
    <recommendedName>
        <fullName evidence="2">Ribosomal silencing factor RsfS</fullName>
    </recommendedName>
</protein>
<comment type="subcellular location">
    <subcellularLocation>
        <location evidence="2">Cytoplasm</location>
    </subcellularLocation>
</comment>
<dbReference type="InterPro" id="IPR004394">
    <property type="entry name" value="Iojap/RsfS/C7orf30"/>
</dbReference>
<dbReference type="InterPro" id="IPR043519">
    <property type="entry name" value="NT_sf"/>
</dbReference>
<evidence type="ECO:0000256" key="1">
    <source>
        <dbReference type="ARBA" id="ARBA00010574"/>
    </source>
</evidence>
<evidence type="ECO:0000313" key="5">
    <source>
        <dbReference type="Proteomes" id="UP000195326"/>
    </source>
</evidence>
<comment type="function">
    <text evidence="2">Functions as a ribosomal silencing factor. Interacts with ribosomal protein uL14 (rplN), blocking formation of intersubunit bridge B8. Prevents association of the 30S and 50S ribosomal subunits and the formation of functional ribosomes, thus repressing translation.</text>
</comment>
<dbReference type="GO" id="GO:0005737">
    <property type="term" value="C:cytoplasm"/>
    <property type="evidence" value="ECO:0007669"/>
    <property type="project" value="UniProtKB-SubCell"/>
</dbReference>
<evidence type="ECO:0000256" key="2">
    <source>
        <dbReference type="HAMAP-Rule" id="MF_01477"/>
    </source>
</evidence>
<reference evidence="5 6" key="1">
    <citation type="submission" date="2017-04" db="EMBL/GenBank/DDBJ databases">
        <title>Function of individual gut microbiota members based on whole genome sequencing of pure cultures obtained from chicken caecum.</title>
        <authorList>
            <person name="Medvecky M."/>
            <person name="Cejkova D."/>
            <person name="Polansky O."/>
            <person name="Karasova D."/>
            <person name="Kubasova T."/>
            <person name="Cizek A."/>
            <person name="Rychlik I."/>
        </authorList>
    </citation>
    <scope>NUCLEOTIDE SEQUENCE [LARGE SCALE GENOMIC DNA]</scope>
    <source>
        <strain evidence="5">An179</strain>
        <strain evidence="6">An180</strain>
    </source>
</reference>
<dbReference type="RefSeq" id="WP_016148291.1">
    <property type="nucleotide sequence ID" value="NZ_CABKSA010000002.1"/>
</dbReference>
<dbReference type="PANTHER" id="PTHR21043:SF0">
    <property type="entry name" value="MITOCHONDRIAL ASSEMBLY OF RIBOSOMAL LARGE SUBUNIT PROTEIN 1"/>
    <property type="match status" value="1"/>
</dbReference>
<comment type="caution">
    <text evidence="3">The sequence shown here is derived from an EMBL/GenBank/DDBJ whole genome shotgun (WGS) entry which is preliminary data.</text>
</comment>
<dbReference type="GO" id="GO:0017148">
    <property type="term" value="P:negative regulation of translation"/>
    <property type="evidence" value="ECO:0007669"/>
    <property type="project" value="UniProtKB-UniRule"/>
</dbReference>
<comment type="subunit">
    <text evidence="2">Interacts with ribosomal protein uL14 (rplN).</text>
</comment>
<evidence type="ECO:0000313" key="6">
    <source>
        <dbReference type="Proteomes" id="UP000195897"/>
    </source>
</evidence>
<dbReference type="NCBIfam" id="TIGR00090">
    <property type="entry name" value="rsfS_iojap_ybeB"/>
    <property type="match status" value="1"/>
</dbReference>
<dbReference type="PANTHER" id="PTHR21043">
    <property type="entry name" value="IOJAP SUPERFAMILY ORTHOLOG"/>
    <property type="match status" value="1"/>
</dbReference>
<gene>
    <name evidence="2" type="primary">rsfS</name>
    <name evidence="4" type="ORF">B5F15_02625</name>
    <name evidence="3" type="ORF">B5F17_00655</name>
</gene>
<keyword evidence="2" id="KW-0963">Cytoplasm</keyword>
<dbReference type="HAMAP" id="MF_01477">
    <property type="entry name" value="Iojap_RsfS"/>
    <property type="match status" value="1"/>
</dbReference>
<dbReference type="GO" id="GO:0042256">
    <property type="term" value="P:cytosolic ribosome assembly"/>
    <property type="evidence" value="ECO:0007669"/>
    <property type="project" value="UniProtKB-UniRule"/>
</dbReference>
<accession>A0A1Y4LHU9</accession>